<keyword evidence="3" id="KW-1185">Reference proteome</keyword>
<dbReference type="AlphaFoldDB" id="A0AAV1S6W0"/>
<evidence type="ECO:0000313" key="2">
    <source>
        <dbReference type="EMBL" id="CAK7346261.1"/>
    </source>
</evidence>
<gene>
    <name evidence="2" type="ORF">DCAF_LOCUS18932</name>
</gene>
<comment type="caution">
    <text evidence="2">The sequence shown here is derived from an EMBL/GenBank/DDBJ whole genome shotgun (WGS) entry which is preliminary data.</text>
</comment>
<accession>A0AAV1S6W0</accession>
<reference evidence="2 3" key="1">
    <citation type="submission" date="2024-01" db="EMBL/GenBank/DDBJ databases">
        <authorList>
            <person name="Waweru B."/>
        </authorList>
    </citation>
    <scope>NUCLEOTIDE SEQUENCE [LARGE SCALE GENOMIC DNA]</scope>
</reference>
<sequence length="93" mass="9740">MGKNSDRIKGLPAIRDESVKSNDKRRGKSSEVTAEVAAPVSPALGSQHGVIEDEETESGNADDVYGGFGGAHCMIKRGTVMLSSLLGKDSSFT</sequence>
<evidence type="ECO:0000313" key="3">
    <source>
        <dbReference type="Proteomes" id="UP001314170"/>
    </source>
</evidence>
<name>A0AAV1S6W0_9ROSI</name>
<protein>
    <submittedName>
        <fullName evidence="2">Uncharacterized protein</fullName>
    </submittedName>
</protein>
<proteinExistence type="predicted"/>
<feature type="compositionally biased region" description="Basic and acidic residues" evidence="1">
    <location>
        <begin position="1"/>
        <end position="24"/>
    </location>
</feature>
<organism evidence="2 3">
    <name type="scientific">Dovyalis caffra</name>
    <dbReference type="NCBI Taxonomy" id="77055"/>
    <lineage>
        <taxon>Eukaryota</taxon>
        <taxon>Viridiplantae</taxon>
        <taxon>Streptophyta</taxon>
        <taxon>Embryophyta</taxon>
        <taxon>Tracheophyta</taxon>
        <taxon>Spermatophyta</taxon>
        <taxon>Magnoliopsida</taxon>
        <taxon>eudicotyledons</taxon>
        <taxon>Gunneridae</taxon>
        <taxon>Pentapetalae</taxon>
        <taxon>rosids</taxon>
        <taxon>fabids</taxon>
        <taxon>Malpighiales</taxon>
        <taxon>Salicaceae</taxon>
        <taxon>Flacourtieae</taxon>
        <taxon>Dovyalis</taxon>
    </lineage>
</organism>
<feature type="region of interest" description="Disordered" evidence="1">
    <location>
        <begin position="1"/>
        <end position="61"/>
    </location>
</feature>
<dbReference type="EMBL" id="CAWUPB010001173">
    <property type="protein sequence ID" value="CAK7346261.1"/>
    <property type="molecule type" value="Genomic_DNA"/>
</dbReference>
<dbReference type="Proteomes" id="UP001314170">
    <property type="component" value="Unassembled WGS sequence"/>
</dbReference>
<evidence type="ECO:0000256" key="1">
    <source>
        <dbReference type="SAM" id="MobiDB-lite"/>
    </source>
</evidence>